<dbReference type="RefSeq" id="WP_129987800.1">
    <property type="nucleotide sequence ID" value="NZ_SDPU01000023.1"/>
</dbReference>
<name>A0A4Q5J2D6_9ACTN</name>
<dbReference type="GO" id="GO:0016757">
    <property type="term" value="F:glycosyltransferase activity"/>
    <property type="evidence" value="ECO:0007669"/>
    <property type="project" value="UniProtKB-KW"/>
</dbReference>
<evidence type="ECO:0000259" key="7">
    <source>
        <dbReference type="Pfam" id="PF00534"/>
    </source>
</evidence>
<evidence type="ECO:0000256" key="2">
    <source>
        <dbReference type="ARBA" id="ARBA00011738"/>
    </source>
</evidence>
<protein>
    <submittedName>
        <fullName evidence="9">Glycosyltransferase</fullName>
    </submittedName>
</protein>
<dbReference type="Proteomes" id="UP000291189">
    <property type="component" value="Unassembled WGS sequence"/>
</dbReference>
<dbReference type="OrthoDB" id="9772485at2"/>
<comment type="similarity">
    <text evidence="1">Belongs to the glycosyltransferase group 1 family. Glycosyltransferase 4 subfamily.</text>
</comment>
<dbReference type="EMBL" id="SDPU01000023">
    <property type="protein sequence ID" value="RYU11525.1"/>
    <property type="molecule type" value="Genomic_DNA"/>
</dbReference>
<comment type="caution">
    <text evidence="9">The sequence shown here is derived from an EMBL/GenBank/DDBJ whole genome shotgun (WGS) entry which is preliminary data.</text>
</comment>
<dbReference type="Pfam" id="PF21269">
    <property type="entry name" value="TreT_GT1"/>
    <property type="match status" value="1"/>
</dbReference>
<evidence type="ECO:0000259" key="8">
    <source>
        <dbReference type="Pfam" id="PF21269"/>
    </source>
</evidence>
<accession>A0A4Q5J2D6</accession>
<dbReference type="InterPro" id="IPR001296">
    <property type="entry name" value="Glyco_trans_1"/>
</dbReference>
<evidence type="ECO:0000256" key="6">
    <source>
        <dbReference type="ARBA" id="ARBA00023277"/>
    </source>
</evidence>
<dbReference type="PANTHER" id="PTHR47779">
    <property type="entry name" value="SYNTHASE (CCG-9), PUTATIVE (AFU_ORTHOLOGUE AFUA_3G12100)-RELATED"/>
    <property type="match status" value="1"/>
</dbReference>
<sequence length="482" mass="51583">MEEVHVRPVGLGPLETMLPTPRVERFLAAAKRARAVFGDRTVWHVNATAHGGGVAELLQTLLAYANGAGVENRWLVLDAEPRFFALTKRLHNMLHGEPGDGGPLGDDEHALYEDVLRTNLADLAGRVSARDIVVLHDPQTAGLAAGLRATGALVVWRCHVGRDHPNAVSEAAWAFLRGYVEQAHAFVFTRNAYVPDWARTGLVAIIPPSIDPLSVKNMPLSPGQVHAVLAQVGLVSGGDPDGGISFVRRDGTTGALRPHWRTGGLLVDDGPPPPSAPLVVQVSRWDRLKDMAGVMEGFARAVDDDGLDGVELMLAGPEVSGVADDPEGAEVLGECREAWRRLPPVVRRRVHLVTVPMDDPDENALVVNALQRHAAVVVQKSLVEGFGLTVTEAMWKARPVVASRLGGIQDQITDGRDGLLLQDPQDLDDFATVLRRPLADAGLAARLGAAAHARVLGEYLGDRHLEQYVDLLAALASGADAP</sequence>
<dbReference type="InterPro" id="IPR052078">
    <property type="entry name" value="Trehalose_Metab_GTase"/>
</dbReference>
<dbReference type="InterPro" id="IPR049438">
    <property type="entry name" value="TreT_GT1"/>
</dbReference>
<keyword evidence="3" id="KW-0313">Glucose metabolism</keyword>
<feature type="domain" description="Trehalose synthase N-terminal" evidence="8">
    <location>
        <begin position="44"/>
        <end position="195"/>
    </location>
</feature>
<gene>
    <name evidence="9" type="ORF">ETU37_13215</name>
</gene>
<dbReference type="Pfam" id="PF00534">
    <property type="entry name" value="Glycos_transf_1"/>
    <property type="match status" value="1"/>
</dbReference>
<keyword evidence="6" id="KW-0119">Carbohydrate metabolism</keyword>
<evidence type="ECO:0000313" key="10">
    <source>
        <dbReference type="Proteomes" id="UP000291189"/>
    </source>
</evidence>
<comment type="subunit">
    <text evidence="2">Homodimer.</text>
</comment>
<keyword evidence="4" id="KW-0328">Glycosyltransferase</keyword>
<dbReference type="SUPFAM" id="SSF53756">
    <property type="entry name" value="UDP-Glycosyltransferase/glycogen phosphorylase"/>
    <property type="match status" value="1"/>
</dbReference>
<reference evidence="9 10" key="1">
    <citation type="submission" date="2019-01" db="EMBL/GenBank/DDBJ databases">
        <title>Nocardioides guangzhouensis sp. nov., an actinobacterium isolated from soil.</title>
        <authorList>
            <person name="Fu Y."/>
            <person name="Cai Y."/>
            <person name="Lin Z."/>
            <person name="Chen P."/>
        </authorList>
    </citation>
    <scope>NUCLEOTIDE SEQUENCE [LARGE SCALE GENOMIC DNA]</scope>
    <source>
        <strain evidence="9 10">NBRC 105384</strain>
    </source>
</reference>
<keyword evidence="10" id="KW-1185">Reference proteome</keyword>
<dbReference type="AlphaFoldDB" id="A0A4Q5J2D6"/>
<proteinExistence type="inferred from homology"/>
<feature type="domain" description="Glycosyl transferase family 1" evidence="7">
    <location>
        <begin position="369"/>
        <end position="452"/>
    </location>
</feature>
<evidence type="ECO:0000256" key="4">
    <source>
        <dbReference type="ARBA" id="ARBA00022676"/>
    </source>
</evidence>
<dbReference type="PANTHER" id="PTHR47779:SF1">
    <property type="entry name" value="SYNTHASE (CCG-9), PUTATIVE (AFU_ORTHOLOGUE AFUA_3G12100)-RELATED"/>
    <property type="match status" value="1"/>
</dbReference>
<evidence type="ECO:0000313" key="9">
    <source>
        <dbReference type="EMBL" id="RYU11525.1"/>
    </source>
</evidence>
<evidence type="ECO:0000256" key="3">
    <source>
        <dbReference type="ARBA" id="ARBA00022526"/>
    </source>
</evidence>
<organism evidence="9 10">
    <name type="scientific">Nocardioides iriomotensis</name>
    <dbReference type="NCBI Taxonomy" id="715784"/>
    <lineage>
        <taxon>Bacteria</taxon>
        <taxon>Bacillati</taxon>
        <taxon>Actinomycetota</taxon>
        <taxon>Actinomycetes</taxon>
        <taxon>Propionibacteriales</taxon>
        <taxon>Nocardioidaceae</taxon>
        <taxon>Nocardioides</taxon>
    </lineage>
</organism>
<keyword evidence="5 9" id="KW-0808">Transferase</keyword>
<dbReference type="Gene3D" id="3.40.50.2000">
    <property type="entry name" value="Glycogen Phosphorylase B"/>
    <property type="match status" value="2"/>
</dbReference>
<dbReference type="GO" id="GO:0006006">
    <property type="term" value="P:glucose metabolic process"/>
    <property type="evidence" value="ECO:0007669"/>
    <property type="project" value="UniProtKB-KW"/>
</dbReference>
<evidence type="ECO:0000256" key="5">
    <source>
        <dbReference type="ARBA" id="ARBA00022679"/>
    </source>
</evidence>
<evidence type="ECO:0000256" key="1">
    <source>
        <dbReference type="ARBA" id="ARBA00009481"/>
    </source>
</evidence>